<feature type="binding site" evidence="15">
    <location>
        <position position="311"/>
    </location>
    <ligand>
        <name>Zn(2+)</name>
        <dbReference type="ChEBI" id="CHEBI:29105"/>
        <note>catalytic</note>
    </ligand>
</feature>
<keyword evidence="6" id="KW-0325">Glycoprotein</keyword>
<dbReference type="EMBL" id="NEVH01022635">
    <property type="protein sequence ID" value="PNF18664.1"/>
    <property type="molecule type" value="Genomic_DNA"/>
</dbReference>
<evidence type="ECO:0000256" key="10">
    <source>
        <dbReference type="ARBA" id="ARBA00022833"/>
    </source>
</evidence>
<dbReference type="SUPFAM" id="SSF63737">
    <property type="entry name" value="Leukotriene A4 hydrolase N-terminal domain"/>
    <property type="match status" value="1"/>
</dbReference>
<evidence type="ECO:0000256" key="5">
    <source>
        <dbReference type="ARBA" id="ARBA00022490"/>
    </source>
</evidence>
<dbReference type="GO" id="GO:0098552">
    <property type="term" value="C:side of membrane"/>
    <property type="evidence" value="ECO:0007669"/>
    <property type="project" value="UniProtKB-KW"/>
</dbReference>
<keyword evidence="6" id="KW-0336">GPI-anchor</keyword>
<evidence type="ECO:0000256" key="6">
    <source>
        <dbReference type="ARBA" id="ARBA00022622"/>
    </source>
</evidence>
<dbReference type="GO" id="GO:0005886">
    <property type="term" value="C:plasma membrane"/>
    <property type="evidence" value="ECO:0007669"/>
    <property type="project" value="UniProtKB-SubCell"/>
</dbReference>
<dbReference type="STRING" id="105785.A0A2J7PQP5"/>
<dbReference type="InterPro" id="IPR050344">
    <property type="entry name" value="Peptidase_M1_aminopeptidases"/>
</dbReference>
<dbReference type="GO" id="GO:0042277">
    <property type="term" value="F:peptide binding"/>
    <property type="evidence" value="ECO:0007669"/>
    <property type="project" value="TreeGrafter"/>
</dbReference>
<keyword evidence="5" id="KW-0963">Cytoplasm</keyword>
<comment type="caution">
    <text evidence="21">The sequence shown here is derived from an EMBL/GenBank/DDBJ whole genome shotgun (WGS) entry which is preliminary data.</text>
</comment>
<dbReference type="GO" id="GO:0070006">
    <property type="term" value="F:metalloaminopeptidase activity"/>
    <property type="evidence" value="ECO:0007669"/>
    <property type="project" value="TreeGrafter"/>
</dbReference>
<evidence type="ECO:0000256" key="11">
    <source>
        <dbReference type="ARBA" id="ARBA00023049"/>
    </source>
</evidence>
<evidence type="ECO:0000256" key="8">
    <source>
        <dbReference type="ARBA" id="ARBA00022723"/>
    </source>
</evidence>
<evidence type="ECO:0000256" key="13">
    <source>
        <dbReference type="ARBA" id="ARBA00052895"/>
    </source>
</evidence>
<feature type="domain" description="Peptidase M1 membrane alanine aminopeptidase" evidence="18">
    <location>
        <begin position="235"/>
        <end position="452"/>
    </location>
</feature>
<dbReference type="FunFam" id="1.25.50.20:FF:000002">
    <property type="entry name" value="Aminopeptidase"/>
    <property type="match status" value="1"/>
</dbReference>
<keyword evidence="10 15" id="KW-0862">Zinc</keyword>
<evidence type="ECO:0000256" key="2">
    <source>
        <dbReference type="ARBA" id="ARBA00004609"/>
    </source>
</evidence>
<evidence type="ECO:0000256" key="7">
    <source>
        <dbReference type="ARBA" id="ARBA00022670"/>
    </source>
</evidence>
<dbReference type="InterPro" id="IPR014782">
    <property type="entry name" value="Peptidase_M1_dom"/>
</dbReference>
<dbReference type="Pfam" id="PF17900">
    <property type="entry name" value="Peptidase_M1_N"/>
    <property type="match status" value="1"/>
</dbReference>
<name>A0A2J7PQP5_9NEOP</name>
<dbReference type="PRINTS" id="PR00756">
    <property type="entry name" value="ALADIPTASE"/>
</dbReference>
<comment type="cofactor">
    <cofactor evidence="15 17">
        <name>Zn(2+)</name>
        <dbReference type="ChEBI" id="CHEBI:29105"/>
    </cofactor>
    <text evidence="15 17">Binds 1 zinc ion per subunit.</text>
</comment>
<dbReference type="EC" id="3.4.11.-" evidence="17"/>
<protein>
    <recommendedName>
        <fullName evidence="17">Aminopeptidase</fullName>
        <ecNumber evidence="17">3.4.11.-</ecNumber>
    </recommendedName>
</protein>
<evidence type="ECO:0000256" key="1">
    <source>
        <dbReference type="ARBA" id="ARBA00004496"/>
    </source>
</evidence>
<dbReference type="Gene3D" id="2.60.40.1730">
    <property type="entry name" value="tricorn interacting facor f3 domain"/>
    <property type="match status" value="1"/>
</dbReference>
<dbReference type="OrthoDB" id="275509at2759"/>
<dbReference type="InterPro" id="IPR034016">
    <property type="entry name" value="M1_APN-typ"/>
</dbReference>
<dbReference type="Pfam" id="PF11838">
    <property type="entry name" value="ERAP1_C"/>
    <property type="match status" value="1"/>
</dbReference>
<proteinExistence type="inferred from homology"/>
<keyword evidence="9 17" id="KW-0378">Hydrolase</keyword>
<dbReference type="GO" id="GO:0006508">
    <property type="term" value="P:proteolysis"/>
    <property type="evidence" value="ECO:0007669"/>
    <property type="project" value="UniProtKB-KW"/>
</dbReference>
<feature type="domain" description="Aminopeptidase N-like N-terminal" evidence="20">
    <location>
        <begin position="16"/>
        <end position="200"/>
    </location>
</feature>
<dbReference type="FunFam" id="2.60.40.1910:FF:000002">
    <property type="entry name" value="Aminopeptidase"/>
    <property type="match status" value="1"/>
</dbReference>
<dbReference type="Gene3D" id="1.25.50.20">
    <property type="match status" value="1"/>
</dbReference>
<keyword evidence="22" id="KW-1185">Reference proteome</keyword>
<feature type="active site" description="Proton acceptor" evidence="14">
    <location>
        <position position="308"/>
    </location>
</feature>
<keyword evidence="8 15" id="KW-0479">Metal-binding</keyword>
<dbReference type="Gene3D" id="2.60.40.1910">
    <property type="match status" value="1"/>
</dbReference>
<comment type="subcellular location">
    <subcellularLocation>
        <location evidence="2">Cell membrane</location>
        <topology evidence="2">Lipid-anchor</topology>
        <topology evidence="2">GPI-anchor</topology>
    </subcellularLocation>
    <subcellularLocation>
        <location evidence="1">Cytoplasm</location>
    </subcellularLocation>
</comment>
<organism evidence="21 22">
    <name type="scientific">Cryptotermes secundus</name>
    <dbReference type="NCBI Taxonomy" id="105785"/>
    <lineage>
        <taxon>Eukaryota</taxon>
        <taxon>Metazoa</taxon>
        <taxon>Ecdysozoa</taxon>
        <taxon>Arthropoda</taxon>
        <taxon>Hexapoda</taxon>
        <taxon>Insecta</taxon>
        <taxon>Pterygota</taxon>
        <taxon>Neoptera</taxon>
        <taxon>Polyneoptera</taxon>
        <taxon>Dictyoptera</taxon>
        <taxon>Blattodea</taxon>
        <taxon>Blattoidea</taxon>
        <taxon>Termitoidae</taxon>
        <taxon>Kalotermitidae</taxon>
        <taxon>Cryptotermitinae</taxon>
        <taxon>Cryptotermes</taxon>
    </lineage>
</organism>
<evidence type="ECO:0000256" key="12">
    <source>
        <dbReference type="ARBA" id="ARBA00023288"/>
    </source>
</evidence>
<dbReference type="InterPro" id="IPR001930">
    <property type="entry name" value="Peptidase_M1"/>
</dbReference>
<comment type="similarity">
    <text evidence="3 17">Belongs to the peptidase M1 family.</text>
</comment>
<dbReference type="CDD" id="cd09601">
    <property type="entry name" value="M1_APN-Q_like"/>
    <property type="match status" value="1"/>
</dbReference>
<keyword evidence="7 17" id="KW-0645">Protease</keyword>
<feature type="binding site" evidence="15">
    <location>
        <position position="330"/>
    </location>
    <ligand>
        <name>Zn(2+)</name>
        <dbReference type="ChEBI" id="CHEBI:29105"/>
        <note>catalytic</note>
    </ligand>
</feature>
<dbReference type="GO" id="GO:0016285">
    <property type="term" value="F:alanyl aminopeptidase activity"/>
    <property type="evidence" value="ECO:0007669"/>
    <property type="project" value="UniProtKB-EC"/>
</dbReference>
<dbReference type="InParanoid" id="A0A2J7PQP5"/>
<gene>
    <name evidence="21" type="primary">Npepps</name>
    <name evidence="21" type="ORF">B7P43_G05032</name>
</gene>
<dbReference type="SUPFAM" id="SSF55486">
    <property type="entry name" value="Metalloproteases ('zincins'), catalytic domain"/>
    <property type="match status" value="1"/>
</dbReference>
<evidence type="ECO:0000313" key="21">
    <source>
        <dbReference type="EMBL" id="PNF18664.1"/>
    </source>
</evidence>
<dbReference type="PANTHER" id="PTHR11533:SF174">
    <property type="entry name" value="PUROMYCIN-SENSITIVE AMINOPEPTIDASE-RELATED"/>
    <property type="match status" value="1"/>
</dbReference>
<feature type="binding site" evidence="15">
    <location>
        <position position="307"/>
    </location>
    <ligand>
        <name>Zn(2+)</name>
        <dbReference type="ChEBI" id="CHEBI:29105"/>
        <note>catalytic</note>
    </ligand>
</feature>
<comment type="catalytic activity">
    <reaction evidence="13">
        <text>Release of an N-terminal amino acid, preferentially alanine, from a wide range of peptides, amides and arylamides.</text>
        <dbReference type="EC" id="3.4.11.14"/>
    </reaction>
</comment>
<evidence type="ECO:0000259" key="19">
    <source>
        <dbReference type="Pfam" id="PF11838"/>
    </source>
</evidence>
<dbReference type="InterPro" id="IPR024571">
    <property type="entry name" value="ERAP1-like_C_dom"/>
</dbReference>
<dbReference type="Pfam" id="PF01433">
    <property type="entry name" value="Peptidase_M1"/>
    <property type="match status" value="1"/>
</dbReference>
<evidence type="ECO:0000256" key="15">
    <source>
        <dbReference type="PIRSR" id="PIRSR634016-3"/>
    </source>
</evidence>
<dbReference type="Gene3D" id="1.10.390.10">
    <property type="entry name" value="Neutral Protease Domain 2"/>
    <property type="match status" value="1"/>
</dbReference>
<evidence type="ECO:0000256" key="14">
    <source>
        <dbReference type="PIRSR" id="PIRSR634016-1"/>
    </source>
</evidence>
<reference evidence="21 22" key="1">
    <citation type="submission" date="2017-12" db="EMBL/GenBank/DDBJ databases">
        <title>Hemimetabolous genomes reveal molecular basis of termite eusociality.</title>
        <authorList>
            <person name="Harrison M.C."/>
            <person name="Jongepier E."/>
            <person name="Robertson H.M."/>
            <person name="Arning N."/>
            <person name="Bitard-Feildel T."/>
            <person name="Chao H."/>
            <person name="Childers C.P."/>
            <person name="Dinh H."/>
            <person name="Doddapaneni H."/>
            <person name="Dugan S."/>
            <person name="Gowin J."/>
            <person name="Greiner C."/>
            <person name="Han Y."/>
            <person name="Hu H."/>
            <person name="Hughes D.S.T."/>
            <person name="Huylmans A.-K."/>
            <person name="Kemena C."/>
            <person name="Kremer L.P.M."/>
            <person name="Lee S.L."/>
            <person name="Lopez-Ezquerra A."/>
            <person name="Mallet L."/>
            <person name="Monroy-Kuhn J.M."/>
            <person name="Moser A."/>
            <person name="Murali S.C."/>
            <person name="Muzny D.M."/>
            <person name="Otani S."/>
            <person name="Piulachs M.-D."/>
            <person name="Poelchau M."/>
            <person name="Qu J."/>
            <person name="Schaub F."/>
            <person name="Wada-Katsumata A."/>
            <person name="Worley K.C."/>
            <person name="Xie Q."/>
            <person name="Ylla G."/>
            <person name="Poulsen M."/>
            <person name="Gibbs R.A."/>
            <person name="Schal C."/>
            <person name="Richards S."/>
            <person name="Belles X."/>
            <person name="Korb J."/>
            <person name="Bornberg-Bauer E."/>
        </authorList>
    </citation>
    <scope>NUCLEOTIDE SEQUENCE [LARGE SCALE GENOMIC DNA]</scope>
    <source>
        <tissue evidence="21">Whole body</tissue>
    </source>
</reference>
<keyword evidence="4 17" id="KW-0031">Aminopeptidase</keyword>
<keyword evidence="12" id="KW-0449">Lipoprotein</keyword>
<dbReference type="GO" id="GO:0043171">
    <property type="term" value="P:peptide catabolic process"/>
    <property type="evidence" value="ECO:0007669"/>
    <property type="project" value="TreeGrafter"/>
</dbReference>
<dbReference type="FunCoup" id="A0A2J7PQP5">
    <property type="interactions" value="1570"/>
</dbReference>
<dbReference type="InterPro" id="IPR045357">
    <property type="entry name" value="Aminopeptidase_N-like_N"/>
</dbReference>
<dbReference type="Proteomes" id="UP000235965">
    <property type="component" value="Unassembled WGS sequence"/>
</dbReference>
<evidence type="ECO:0000256" key="4">
    <source>
        <dbReference type="ARBA" id="ARBA00022438"/>
    </source>
</evidence>
<evidence type="ECO:0000259" key="18">
    <source>
        <dbReference type="Pfam" id="PF01433"/>
    </source>
</evidence>
<accession>A0A2J7PQP5</accession>
<feature type="domain" description="ERAP1-like C-terminal" evidence="19">
    <location>
        <begin position="532"/>
        <end position="845"/>
    </location>
</feature>
<evidence type="ECO:0000256" key="3">
    <source>
        <dbReference type="ARBA" id="ARBA00010136"/>
    </source>
</evidence>
<dbReference type="GO" id="GO:0005737">
    <property type="term" value="C:cytoplasm"/>
    <property type="evidence" value="ECO:0007669"/>
    <property type="project" value="UniProtKB-SubCell"/>
</dbReference>
<dbReference type="PANTHER" id="PTHR11533">
    <property type="entry name" value="PROTEASE M1 ZINC METALLOPROTEASE"/>
    <property type="match status" value="1"/>
</dbReference>
<dbReference type="GO" id="GO:0005615">
    <property type="term" value="C:extracellular space"/>
    <property type="evidence" value="ECO:0007669"/>
    <property type="project" value="TreeGrafter"/>
</dbReference>
<keyword evidence="11 17" id="KW-0482">Metalloprotease</keyword>
<evidence type="ECO:0000256" key="16">
    <source>
        <dbReference type="PIRSR" id="PIRSR634016-4"/>
    </source>
</evidence>
<dbReference type="GO" id="GO:0008270">
    <property type="term" value="F:zinc ion binding"/>
    <property type="evidence" value="ECO:0007669"/>
    <property type="project" value="UniProtKB-UniRule"/>
</dbReference>
<dbReference type="AlphaFoldDB" id="A0A2J7PQP5"/>
<keyword evidence="6" id="KW-0472">Membrane</keyword>
<evidence type="ECO:0000313" key="22">
    <source>
        <dbReference type="Proteomes" id="UP000235965"/>
    </source>
</evidence>
<dbReference type="FunFam" id="2.60.40.1730:FF:000002">
    <property type="entry name" value="Aminopeptidase"/>
    <property type="match status" value="1"/>
</dbReference>
<evidence type="ECO:0000256" key="9">
    <source>
        <dbReference type="ARBA" id="ARBA00022801"/>
    </source>
</evidence>
<dbReference type="InterPro" id="IPR027268">
    <property type="entry name" value="Peptidase_M4/M1_CTD_sf"/>
</dbReference>
<dbReference type="InterPro" id="IPR042097">
    <property type="entry name" value="Aminopeptidase_N-like_N_sf"/>
</dbReference>
<feature type="site" description="Transition state stabilizer" evidence="16">
    <location>
        <position position="393"/>
    </location>
</feature>
<evidence type="ECO:0000259" key="20">
    <source>
        <dbReference type="Pfam" id="PF17900"/>
    </source>
</evidence>
<dbReference type="FunFam" id="1.10.390.10:FF:000001">
    <property type="entry name" value="Aminopeptidase"/>
    <property type="match status" value="1"/>
</dbReference>
<sequence length="866" mass="98497">MPETKPFERLPKLVIPKHYNLKLKPNLKTFVFEGEEAIKVEVNQSTDRIVLNSLDLNIKSVKYTSSAGNPIKPLDCSISAKDETLTLLFGEPIPVGEGSLEFNFIGELNDKMKGFYRSKYVSPDGEEHYAGVTQFEPTDARRCFPCWDEPAVKATFNVTLVVPENKVALSNMPVMSDEVETDSGLRVVKFHTTPIMSTYLVAVVVGEYDYVEDVSLDGVQVRVYTPVGKSEQGRFALDVATKVLPYYKDYFQIAYPLPKIDLIAIADFSSGAMENWGLVTYREPCLLVDPENTSSIRKQYIALVVGHELAHQWFGNLVTMEWWTHLWLNEGYASFVEFLCVAHLFPEFDIWTQFVADTYIPALELDCLRNSHPIEVPVGHPAEIDEIFDDISYNKGACVIRMLHKYIGDADFRKGMNLYLTRHQYRNTFTEDLWSALEEASNKPVRAVMSSWTKQMGFPIVKVSSEQDGSDRKVVISQEKFCADGSYDCDGTRWMIPVMFSTSQKPGEVAHYTLLEKDTSEVTLKNVAASDWIKVNPGTVGFYRTQYPPQLLEQFVAPIRDMSLPPLDRLGLLDDLFAMVQAGHTPTVEVLKLLEAFTNEDNFTVWSAINNCLSKLSSLLSCTDYEDLFKAYGRRLLQGVYSRVGWDPRDNESHLDTLLRALVIGRLGSFEDEAVIAESQKRFEAHISGGPLIPADLRSPVYRAVLSAGDESTYNTMLRLYREADLLEEKDRISRALGAIRNEEILKEVLQFAMCDEVRSQNTVFVIVSVATTKKGRELAWSFFKENWQVFMDRYQGGFLLARLVKYVTQNFVTEEDAEEIETFFRDHHTPGTERSVQQSCETVRLNAAWLKRDRDSVRKYLSFGK</sequence>
<evidence type="ECO:0000256" key="17">
    <source>
        <dbReference type="RuleBase" id="RU364040"/>
    </source>
</evidence>